<dbReference type="AlphaFoldDB" id="A0A8J7TIR4"/>
<feature type="non-terminal residue" evidence="4">
    <location>
        <position position="1"/>
    </location>
</feature>
<keyword evidence="2" id="KW-0812">Transmembrane</keyword>
<proteinExistence type="predicted"/>
<dbReference type="EMBL" id="JAAWVO010074356">
    <property type="protein sequence ID" value="MBN3325132.1"/>
    <property type="molecule type" value="Genomic_DNA"/>
</dbReference>
<feature type="domain" description="DUF1279" evidence="3">
    <location>
        <begin position="312"/>
        <end position="347"/>
    </location>
</feature>
<keyword evidence="2" id="KW-0472">Membrane</keyword>
<gene>
    <name evidence="4" type="primary">Fam210b</name>
    <name evidence="4" type="ORF">GTO95_0001749</name>
</gene>
<evidence type="ECO:0000256" key="2">
    <source>
        <dbReference type="SAM" id="Phobius"/>
    </source>
</evidence>
<evidence type="ECO:0000256" key="1">
    <source>
        <dbReference type="SAM" id="MobiDB-lite"/>
    </source>
</evidence>
<sequence length="491" mass="52685">MEPCSIVRQGCYVKQLSERLSARPPGSIQAPLGETGDARRGGSQSSGPQSARCIQALPAGQDPSLAQLSAWLERGSEPVVIPTGSGLHRSVLISGGAHYSHHRLAATRLGGNEGHQKGEGKPGTPSSGRAQDCRQDSRRARWVRADRDGWGGGLWPRGAVRQGAAPTRTALQGAEHDWNAEPPQQAGYQSAQRRGAKSRHPPPEPLALPSWSSTAVSAPFRNTGEAVRAAALNSRTRLLWPRLSYSSTYTLEPNSEDSGRDLSRSADRSPSFLAIGSAGGAPAMGLLLAFVGLREGVPSPEQSQDGRLGKTQQLRKVFKEYGAVGVTFHVGISLVSLGMFYLAISSGNRYFHCVWMSNWGGTYLVRSDTNDEKPRCVRMRTVDVREVLSDVALLTAAGVILEPQVRSSRPQGSKSSRCFSGIDMAAVLFKLGFSQAVVQSKMAAGTSTFVLAYAVHKLFAPVRISVTLVSVPFIVRYFRKTGLFKPPASSP</sequence>
<feature type="region of interest" description="Disordered" evidence="1">
    <location>
        <begin position="22"/>
        <end position="51"/>
    </location>
</feature>
<dbReference type="Proteomes" id="UP000736164">
    <property type="component" value="Unassembled WGS sequence"/>
</dbReference>
<evidence type="ECO:0000313" key="4">
    <source>
        <dbReference type="EMBL" id="MBN3325132.1"/>
    </source>
</evidence>
<feature type="region of interest" description="Disordered" evidence="1">
    <location>
        <begin position="109"/>
        <end position="211"/>
    </location>
</feature>
<keyword evidence="5" id="KW-1185">Reference proteome</keyword>
<reference evidence="4" key="1">
    <citation type="journal article" date="2021" name="Cell">
        <title>Tracing the genetic footprints of vertebrate landing in non-teleost ray-finned fishes.</title>
        <authorList>
            <person name="Bi X."/>
            <person name="Wang K."/>
            <person name="Yang L."/>
            <person name="Pan H."/>
            <person name="Jiang H."/>
            <person name="Wei Q."/>
            <person name="Fang M."/>
            <person name="Yu H."/>
            <person name="Zhu C."/>
            <person name="Cai Y."/>
            <person name="He Y."/>
            <person name="Gan X."/>
            <person name="Zeng H."/>
            <person name="Yu D."/>
            <person name="Zhu Y."/>
            <person name="Jiang H."/>
            <person name="Qiu Q."/>
            <person name="Yang H."/>
            <person name="Zhang Y.E."/>
            <person name="Wang W."/>
            <person name="Zhu M."/>
            <person name="He S."/>
            <person name="Zhang G."/>
        </authorList>
    </citation>
    <scope>NUCLEOTIDE SEQUENCE</scope>
    <source>
        <strain evidence="4">Allg_001</strain>
    </source>
</reference>
<keyword evidence="2" id="KW-1133">Transmembrane helix</keyword>
<dbReference type="GO" id="GO:0005739">
    <property type="term" value="C:mitochondrion"/>
    <property type="evidence" value="ECO:0007669"/>
    <property type="project" value="TreeGrafter"/>
</dbReference>
<name>A0A8J7TIR4_ATRSP</name>
<feature type="compositionally biased region" description="Low complexity" evidence="1">
    <location>
        <begin position="41"/>
        <end position="51"/>
    </location>
</feature>
<feature type="compositionally biased region" description="Basic and acidic residues" evidence="1">
    <location>
        <begin position="131"/>
        <end position="149"/>
    </location>
</feature>
<feature type="transmembrane region" description="Helical" evidence="2">
    <location>
        <begin position="321"/>
        <end position="344"/>
    </location>
</feature>
<dbReference type="InterPro" id="IPR045866">
    <property type="entry name" value="FAM210A/B-like"/>
</dbReference>
<organism evidence="4 5">
    <name type="scientific">Atractosteus spatula</name>
    <name type="common">Alligator gar</name>
    <name type="synonym">Lepisosteus spatula</name>
    <dbReference type="NCBI Taxonomy" id="7917"/>
    <lineage>
        <taxon>Eukaryota</taxon>
        <taxon>Metazoa</taxon>
        <taxon>Chordata</taxon>
        <taxon>Craniata</taxon>
        <taxon>Vertebrata</taxon>
        <taxon>Euteleostomi</taxon>
        <taxon>Actinopterygii</taxon>
        <taxon>Neopterygii</taxon>
        <taxon>Holostei</taxon>
        <taxon>Semionotiformes</taxon>
        <taxon>Lepisosteidae</taxon>
        <taxon>Atractosteus</taxon>
    </lineage>
</organism>
<evidence type="ECO:0000313" key="5">
    <source>
        <dbReference type="Proteomes" id="UP000736164"/>
    </source>
</evidence>
<feature type="domain" description="DUF1279" evidence="3">
    <location>
        <begin position="420"/>
        <end position="473"/>
    </location>
</feature>
<protein>
    <submittedName>
        <fullName evidence="4">F210B protein</fullName>
    </submittedName>
</protein>
<dbReference type="PANTHER" id="PTHR21377:SF0">
    <property type="entry name" value="PROTEIN FAM210B, MITOCHONDRIAL"/>
    <property type="match status" value="1"/>
</dbReference>
<dbReference type="Pfam" id="PF06916">
    <property type="entry name" value="FAM210A-B_dom"/>
    <property type="match status" value="2"/>
</dbReference>
<dbReference type="PANTHER" id="PTHR21377">
    <property type="entry name" value="PROTEIN FAM210B, MITOCHONDRIAL"/>
    <property type="match status" value="1"/>
</dbReference>
<dbReference type="InterPro" id="IPR009688">
    <property type="entry name" value="FAM210A/B-like_dom"/>
</dbReference>
<accession>A0A8J7TIR4</accession>
<feature type="transmembrane region" description="Helical" evidence="2">
    <location>
        <begin position="272"/>
        <end position="293"/>
    </location>
</feature>
<comment type="caution">
    <text evidence="4">The sequence shown here is derived from an EMBL/GenBank/DDBJ whole genome shotgun (WGS) entry which is preliminary data.</text>
</comment>
<evidence type="ECO:0000259" key="3">
    <source>
        <dbReference type="Pfam" id="PF06916"/>
    </source>
</evidence>
<feature type="non-terminal residue" evidence="4">
    <location>
        <position position="491"/>
    </location>
</feature>